<evidence type="ECO:0000256" key="1">
    <source>
        <dbReference type="SAM" id="MobiDB-lite"/>
    </source>
</evidence>
<dbReference type="Proteomes" id="UP001652660">
    <property type="component" value="Chromosome 6e"/>
</dbReference>
<evidence type="ECO:0000313" key="3">
    <source>
        <dbReference type="RefSeq" id="XP_071912353.1"/>
    </source>
</evidence>
<protein>
    <recommendedName>
        <fullName evidence="4">Reverse transcriptase domain-containing protein</fullName>
    </recommendedName>
</protein>
<keyword evidence="2" id="KW-1185">Reference proteome</keyword>
<evidence type="ECO:0000313" key="2">
    <source>
        <dbReference type="Proteomes" id="UP001652660"/>
    </source>
</evidence>
<dbReference type="RefSeq" id="XP_071912353.1">
    <property type="nucleotide sequence ID" value="XM_072056252.1"/>
</dbReference>
<dbReference type="GeneID" id="140009912"/>
<proteinExistence type="predicted"/>
<evidence type="ECO:0008006" key="4">
    <source>
        <dbReference type="Google" id="ProtNLM"/>
    </source>
</evidence>
<organism evidence="2 3">
    <name type="scientific">Coffea arabica</name>
    <name type="common">Arabian coffee</name>
    <dbReference type="NCBI Taxonomy" id="13443"/>
    <lineage>
        <taxon>Eukaryota</taxon>
        <taxon>Viridiplantae</taxon>
        <taxon>Streptophyta</taxon>
        <taxon>Embryophyta</taxon>
        <taxon>Tracheophyta</taxon>
        <taxon>Spermatophyta</taxon>
        <taxon>Magnoliopsida</taxon>
        <taxon>eudicotyledons</taxon>
        <taxon>Gunneridae</taxon>
        <taxon>Pentapetalae</taxon>
        <taxon>asterids</taxon>
        <taxon>lamiids</taxon>
        <taxon>Gentianales</taxon>
        <taxon>Rubiaceae</taxon>
        <taxon>Ixoroideae</taxon>
        <taxon>Gardenieae complex</taxon>
        <taxon>Bertiereae - Coffeeae clade</taxon>
        <taxon>Coffeeae</taxon>
        <taxon>Coffea</taxon>
    </lineage>
</organism>
<name>A0ABM4UYI9_COFAR</name>
<feature type="region of interest" description="Disordered" evidence="1">
    <location>
        <begin position="1"/>
        <end position="41"/>
    </location>
</feature>
<gene>
    <name evidence="3" type="primary">LOC140009912</name>
</gene>
<reference evidence="3" key="1">
    <citation type="submission" date="2025-08" db="UniProtKB">
        <authorList>
            <consortium name="RefSeq"/>
        </authorList>
    </citation>
    <scope>IDENTIFICATION</scope>
    <source>
        <tissue evidence="3">Leaves</tissue>
    </source>
</reference>
<feature type="compositionally biased region" description="Basic and acidic residues" evidence="1">
    <location>
        <begin position="1"/>
        <end position="12"/>
    </location>
</feature>
<accession>A0ABM4UYI9</accession>
<sequence length="199" mass="23656">MEGRRSGHDRGLGSRQLLNEEGNREPVPEPNPEPGIDPNTQELKMRQRRWMKFLEDYDCIINYHLEKVNVVIDALSRKAQVAGLMVKKWGMLESVNEWNSRLERQKVIFGNIRVTSTLLDRIKEAQKKDPMVQKWIEKVNKRELSDFNLSLERILKYWNRVVVPKDETLKKEILKKAHRSKYTIHPNSSKMYQDLKRLY</sequence>